<gene>
    <name evidence="1" type="ORF">EDD66_11440</name>
</gene>
<proteinExistence type="predicted"/>
<protein>
    <recommendedName>
        <fullName evidence="3">Alpha-L-rhamnosidase-like protein</fullName>
    </recommendedName>
</protein>
<dbReference type="AlphaFoldDB" id="A0A3N1X9M4"/>
<keyword evidence="2" id="KW-1185">Reference proteome</keyword>
<dbReference type="PANTHER" id="PTHR36848">
    <property type="entry name" value="DNA-BINDING PROTEIN (PUTATIVE SECRETED PROTEIN)-RELATED"/>
    <property type="match status" value="1"/>
</dbReference>
<dbReference type="EMBL" id="RJVG01000014">
    <property type="protein sequence ID" value="ROR23433.1"/>
    <property type="molecule type" value="Genomic_DNA"/>
</dbReference>
<organism evidence="1 2">
    <name type="scientific">Mobilisporobacter senegalensis</name>
    <dbReference type="NCBI Taxonomy" id="1329262"/>
    <lineage>
        <taxon>Bacteria</taxon>
        <taxon>Bacillati</taxon>
        <taxon>Bacillota</taxon>
        <taxon>Clostridia</taxon>
        <taxon>Lachnospirales</taxon>
        <taxon>Lachnospiraceae</taxon>
        <taxon>Mobilisporobacter</taxon>
    </lineage>
</organism>
<dbReference type="Proteomes" id="UP000273083">
    <property type="component" value="Unassembled WGS sequence"/>
</dbReference>
<evidence type="ECO:0000313" key="2">
    <source>
        <dbReference type="Proteomes" id="UP000273083"/>
    </source>
</evidence>
<sequence>MKEEKIKFLSFWAINDSLNLNKMKCQLLEMYNCGLNGVVFQPRNYPGNPDYLSKKYMNILSELILYAKSLNMCFWIYDENGWPSGRAGGLVHKKYPEARCLYLIKTDEGIKISSKNEISSLDPYAGRLFLEFTYEEYRKGLTKNAFDYVEGFFSDEVGYLDGHGVSVSIGGVPWCENYSQVYEEKYKEKIEDSWELLFNDGAGCEEVRVRYWETLNELLVKSFYQPIHEWCACYGKKYTAHVKGEETPFFQISYSSSCYQILKNVSVPAVDALERYPGNGYYPRIASSIAKQFYNGESLCEAIGGSGWGLTPEDFTNYIKWLIRCGIQTFVLHLQQYQLDGEAIRDWPPSLPLHINWKDCFSQIIEEIRRWGKEFKKEEEKKPLFLIVAPTRGVMAGFKPQDSMEINEHDGTNVPNTLSGRISNEFIGFIQTCYEQQIRFDVTEEKIIEEYARVTPNGLNLGHMTYEKVILGNGCCWNNKEILDVIKNKDYLMARESLKQRDYRKNHKINHKKVSLSQSPWKYISNGENQLLLSFQNKKSKIFECSLKVKNEKDIKNLYINSSDMLESLHFNGIFLEPDKQSNRIIYHVPDELARTTSWNIEIKNEKDCQKQPFVYVRGDFLVLSETDYEIRRKREIITPGPFYLSGTKAKITNENFIKSGYPFLGTNITLRKEFSNTDILPAGSLRILGVYADLLKINIDGKCCFIYDKDWSIPLEIIPGQHVLEVTCYPSTYNTYGPHHYLGGDYKVISPDQYKGVKNFADPSHFPTKTLSDNYSFVRFGIEKDLAAYIQIK</sequence>
<dbReference type="PANTHER" id="PTHR36848:SF2">
    <property type="entry name" value="SECRETED PROTEIN"/>
    <property type="match status" value="1"/>
</dbReference>
<dbReference type="RefSeq" id="WP_123610730.1">
    <property type="nucleotide sequence ID" value="NZ_RJVG01000014.1"/>
</dbReference>
<name>A0A3N1X9M4_9FIRM</name>
<evidence type="ECO:0008006" key="3">
    <source>
        <dbReference type="Google" id="ProtNLM"/>
    </source>
</evidence>
<dbReference type="InterPro" id="IPR053161">
    <property type="entry name" value="Ulvan_degrading_GH"/>
</dbReference>
<comment type="caution">
    <text evidence="1">The sequence shown here is derived from an EMBL/GenBank/DDBJ whole genome shotgun (WGS) entry which is preliminary data.</text>
</comment>
<accession>A0A3N1X9M4</accession>
<dbReference type="InterPro" id="IPR017853">
    <property type="entry name" value="GH"/>
</dbReference>
<reference evidence="1 2" key="1">
    <citation type="submission" date="2018-11" db="EMBL/GenBank/DDBJ databases">
        <title>Genomic Encyclopedia of Type Strains, Phase IV (KMG-IV): sequencing the most valuable type-strain genomes for metagenomic binning, comparative biology and taxonomic classification.</title>
        <authorList>
            <person name="Goeker M."/>
        </authorList>
    </citation>
    <scope>NUCLEOTIDE SEQUENCE [LARGE SCALE GENOMIC DNA]</scope>
    <source>
        <strain evidence="1 2">DSM 26537</strain>
    </source>
</reference>
<dbReference type="OrthoDB" id="9761519at2"/>
<evidence type="ECO:0000313" key="1">
    <source>
        <dbReference type="EMBL" id="ROR23433.1"/>
    </source>
</evidence>
<dbReference type="SUPFAM" id="SSF51445">
    <property type="entry name" value="(Trans)glycosidases"/>
    <property type="match status" value="1"/>
</dbReference>